<evidence type="ECO:0000313" key="3">
    <source>
        <dbReference type="Proteomes" id="UP001189624"/>
    </source>
</evidence>
<feature type="non-terminal residue" evidence="2">
    <location>
        <position position="75"/>
    </location>
</feature>
<proteinExistence type="predicted"/>
<keyword evidence="1" id="KW-1133">Transmembrane helix</keyword>
<dbReference type="Proteomes" id="UP001189624">
    <property type="component" value="Chromosome 11"/>
</dbReference>
<keyword evidence="1" id="KW-0812">Transmembrane</keyword>
<dbReference type="AlphaFoldDB" id="A0AA86W443"/>
<evidence type="ECO:0000313" key="2">
    <source>
        <dbReference type="EMBL" id="CAJ1978082.1"/>
    </source>
</evidence>
<accession>A0AA86W443</accession>
<sequence length="75" mass="8430">ADPGSGRCQPAISVFFAFSAASQMFYLACRRDVLYMIAVPQCSRSSDVGFSLTRMLILRKRRSEVNTDNVTWVPH</sequence>
<protein>
    <submittedName>
        <fullName evidence="2">Uncharacterized protein</fullName>
    </submittedName>
</protein>
<name>A0AA86W443_9FABA</name>
<evidence type="ECO:0000256" key="1">
    <source>
        <dbReference type="SAM" id="Phobius"/>
    </source>
</evidence>
<feature type="non-terminal residue" evidence="2">
    <location>
        <position position="1"/>
    </location>
</feature>
<dbReference type="EMBL" id="OY731408">
    <property type="protein sequence ID" value="CAJ1978082.1"/>
    <property type="molecule type" value="Genomic_DNA"/>
</dbReference>
<feature type="transmembrane region" description="Helical" evidence="1">
    <location>
        <begin position="12"/>
        <end position="29"/>
    </location>
</feature>
<reference evidence="2" key="1">
    <citation type="submission" date="2023-10" db="EMBL/GenBank/DDBJ databases">
        <authorList>
            <person name="Domelevo Entfellner J.-B."/>
        </authorList>
    </citation>
    <scope>NUCLEOTIDE SEQUENCE</scope>
</reference>
<organism evidence="2 3">
    <name type="scientific">Sphenostylis stenocarpa</name>
    <dbReference type="NCBI Taxonomy" id="92480"/>
    <lineage>
        <taxon>Eukaryota</taxon>
        <taxon>Viridiplantae</taxon>
        <taxon>Streptophyta</taxon>
        <taxon>Embryophyta</taxon>
        <taxon>Tracheophyta</taxon>
        <taxon>Spermatophyta</taxon>
        <taxon>Magnoliopsida</taxon>
        <taxon>eudicotyledons</taxon>
        <taxon>Gunneridae</taxon>
        <taxon>Pentapetalae</taxon>
        <taxon>rosids</taxon>
        <taxon>fabids</taxon>
        <taxon>Fabales</taxon>
        <taxon>Fabaceae</taxon>
        <taxon>Papilionoideae</taxon>
        <taxon>50 kb inversion clade</taxon>
        <taxon>NPAAA clade</taxon>
        <taxon>indigoferoid/millettioid clade</taxon>
        <taxon>Phaseoleae</taxon>
        <taxon>Sphenostylis</taxon>
    </lineage>
</organism>
<keyword evidence="1" id="KW-0472">Membrane</keyword>
<keyword evidence="3" id="KW-1185">Reference proteome</keyword>
<dbReference type="Gramene" id="rna-AYBTSS11_LOCUS30260">
    <property type="protein sequence ID" value="CAJ1978082.1"/>
    <property type="gene ID" value="gene-AYBTSS11_LOCUS30260"/>
</dbReference>
<gene>
    <name evidence="2" type="ORF">AYBTSS11_LOCUS30260</name>
</gene>